<evidence type="ECO:0000256" key="1">
    <source>
        <dbReference type="ARBA" id="ARBA00006611"/>
    </source>
</evidence>
<dbReference type="SMART" id="SM00382">
    <property type="entry name" value="AAA"/>
    <property type="match status" value="1"/>
</dbReference>
<sequence>MARVDGKLRPIDGEEPLDEARINKVLGEVLDHRQSATLDSELDVDFAFSWGGVARVRGSAFFQRSSPALALRLIPDKIPTFDSLGMPPVVRRLAALQQGLVLFTGPTGSGKSTSLASLIEWINEHRACHVITIEDPIEYVHHHRSAIISQREVGLDTTSFARALRAALREDPDVVLVGEMRDIETIATALTLAETGHVVFSTLHTNDSAQALDRIVDVFPTERQAQIRLQLSSVLTAVVAQRLVPKTDGGLTAAFEVLLANSGVRNLIREGKTRQLRNAITMGKGEGMSTLEESLTGLVAAGQISLSTAMEYALVPNEIAPH</sequence>
<dbReference type="CDD" id="cd01131">
    <property type="entry name" value="PilT"/>
    <property type="match status" value="1"/>
</dbReference>
<organism evidence="6">
    <name type="scientific">freshwater metagenome</name>
    <dbReference type="NCBI Taxonomy" id="449393"/>
    <lineage>
        <taxon>unclassified sequences</taxon>
        <taxon>metagenomes</taxon>
        <taxon>ecological metagenomes</taxon>
    </lineage>
</organism>
<accession>A0A6J7N341</accession>
<evidence type="ECO:0000313" key="4">
    <source>
        <dbReference type="EMBL" id="CAB4835275.1"/>
    </source>
</evidence>
<dbReference type="InterPro" id="IPR001482">
    <property type="entry name" value="T2SS/T4SS_dom"/>
</dbReference>
<dbReference type="Gene3D" id="3.30.450.90">
    <property type="match status" value="1"/>
</dbReference>
<evidence type="ECO:0000313" key="5">
    <source>
        <dbReference type="EMBL" id="CAB4913204.1"/>
    </source>
</evidence>
<gene>
    <name evidence="3" type="ORF">UFOPK2754_01053</name>
    <name evidence="4" type="ORF">UFOPK3139_02386</name>
    <name evidence="5" type="ORF">UFOPK3543_01642</name>
    <name evidence="6" type="ORF">UFOPK3967_00612</name>
</gene>
<evidence type="ECO:0000313" key="3">
    <source>
        <dbReference type="EMBL" id="CAB4739400.1"/>
    </source>
</evidence>
<dbReference type="PANTHER" id="PTHR30486">
    <property type="entry name" value="TWITCHING MOTILITY PROTEIN PILT"/>
    <property type="match status" value="1"/>
</dbReference>
<dbReference type="AlphaFoldDB" id="A0A6J7N341"/>
<proteinExistence type="inferred from homology"/>
<dbReference type="EMBL" id="CAFABA010000119">
    <property type="protein sequence ID" value="CAB4835275.1"/>
    <property type="molecule type" value="Genomic_DNA"/>
</dbReference>
<dbReference type="Pfam" id="PF00437">
    <property type="entry name" value="T2SSE"/>
    <property type="match status" value="1"/>
</dbReference>
<dbReference type="InterPro" id="IPR050921">
    <property type="entry name" value="T4SS_GSP_E_ATPase"/>
</dbReference>
<dbReference type="GO" id="GO:0005524">
    <property type="term" value="F:ATP binding"/>
    <property type="evidence" value="ECO:0007669"/>
    <property type="project" value="InterPro"/>
</dbReference>
<dbReference type="EMBL" id="CAFBMH010000059">
    <property type="protein sequence ID" value="CAB4913204.1"/>
    <property type="molecule type" value="Genomic_DNA"/>
</dbReference>
<dbReference type="Gene3D" id="3.40.50.300">
    <property type="entry name" value="P-loop containing nucleotide triphosphate hydrolases"/>
    <property type="match status" value="1"/>
</dbReference>
<dbReference type="InterPro" id="IPR027417">
    <property type="entry name" value="P-loop_NTPase"/>
</dbReference>
<evidence type="ECO:0000313" key="6">
    <source>
        <dbReference type="EMBL" id="CAB4984973.1"/>
    </source>
</evidence>
<reference evidence="6" key="1">
    <citation type="submission" date="2020-05" db="EMBL/GenBank/DDBJ databases">
        <authorList>
            <person name="Chiriac C."/>
            <person name="Salcher M."/>
            <person name="Ghai R."/>
            <person name="Kavagutti S V."/>
        </authorList>
    </citation>
    <scope>NUCLEOTIDE SEQUENCE</scope>
</reference>
<dbReference type="InterPro" id="IPR006321">
    <property type="entry name" value="PilT/PilU"/>
</dbReference>
<dbReference type="EMBL" id="CAEZYR010000030">
    <property type="protein sequence ID" value="CAB4739400.1"/>
    <property type="molecule type" value="Genomic_DNA"/>
</dbReference>
<dbReference type="SUPFAM" id="SSF52540">
    <property type="entry name" value="P-loop containing nucleoside triphosphate hydrolases"/>
    <property type="match status" value="1"/>
</dbReference>
<protein>
    <submittedName>
        <fullName evidence="6">Unannotated protein</fullName>
    </submittedName>
</protein>
<feature type="domain" description="Bacterial type II secretion system protein E" evidence="2">
    <location>
        <begin position="168"/>
        <end position="182"/>
    </location>
</feature>
<name>A0A6J7N341_9ZZZZ</name>
<evidence type="ECO:0000259" key="2">
    <source>
        <dbReference type="PROSITE" id="PS00662"/>
    </source>
</evidence>
<dbReference type="NCBIfam" id="TIGR01420">
    <property type="entry name" value="pilT_fam"/>
    <property type="match status" value="1"/>
</dbReference>
<dbReference type="PROSITE" id="PS00662">
    <property type="entry name" value="T2SP_E"/>
    <property type="match status" value="1"/>
</dbReference>
<dbReference type="GO" id="GO:0016887">
    <property type="term" value="F:ATP hydrolysis activity"/>
    <property type="evidence" value="ECO:0007669"/>
    <property type="project" value="InterPro"/>
</dbReference>
<dbReference type="InterPro" id="IPR003593">
    <property type="entry name" value="AAA+_ATPase"/>
</dbReference>
<dbReference type="EMBL" id="CAFBOS010000025">
    <property type="protein sequence ID" value="CAB4984973.1"/>
    <property type="molecule type" value="Genomic_DNA"/>
</dbReference>
<comment type="similarity">
    <text evidence="1">Belongs to the GSP E family.</text>
</comment>